<dbReference type="InterPro" id="IPR032567">
    <property type="entry name" value="RTL1-rel"/>
</dbReference>
<organism evidence="2 3">
    <name type="scientific">Parasponia andersonii</name>
    <name type="common">Sponia andersonii</name>
    <dbReference type="NCBI Taxonomy" id="3476"/>
    <lineage>
        <taxon>Eukaryota</taxon>
        <taxon>Viridiplantae</taxon>
        <taxon>Streptophyta</taxon>
        <taxon>Embryophyta</taxon>
        <taxon>Tracheophyta</taxon>
        <taxon>Spermatophyta</taxon>
        <taxon>Magnoliopsida</taxon>
        <taxon>eudicotyledons</taxon>
        <taxon>Gunneridae</taxon>
        <taxon>Pentapetalae</taxon>
        <taxon>rosids</taxon>
        <taxon>fabids</taxon>
        <taxon>Rosales</taxon>
        <taxon>Cannabaceae</taxon>
        <taxon>Parasponia</taxon>
    </lineage>
</organism>
<sequence length="375" mass="41722">MALAMLEKLRTSYGNSSNTSRPPVYQTIPNTKDKAKGRLRLLKKFDNVRDYGKEFITLLLEVPDTSDKDALFLFIDGLQNLPNLELKRRGIQDLVDAIAVSKSLIDYSTNKDPSKAKDKKGGGVKSGEEQSKGGKWNKDSSSYRHKIRAKKKKTPSQEGGDREDGDTRVVSLQLLNTLQLTLKSQVKNLLFVDATINGKATKTLVDMSASHNFISVEEVRRLGLSVSNRRGPLKAVNSAAHLIHGVAHVRAFPLLFANSMCIMGGEKACVVPTEQSTKEHDNEELEPQGNLPIEVQAVLNEFQDVMSDALPKKLPPRREVDHEIELEPGRRPPAMTPYRMAPPKPSKPPFGALVLFQKKKDGSLRMCIDYRALNK</sequence>
<dbReference type="Gene3D" id="3.10.10.10">
    <property type="entry name" value="HIV Type 1 Reverse Transcriptase, subunit A, domain 1"/>
    <property type="match status" value="1"/>
</dbReference>
<dbReference type="InterPro" id="IPR043502">
    <property type="entry name" value="DNA/RNA_pol_sf"/>
</dbReference>
<name>A0A2P5BCT1_PARAD</name>
<evidence type="ECO:0000256" key="1">
    <source>
        <dbReference type="SAM" id="MobiDB-lite"/>
    </source>
</evidence>
<dbReference type="Proteomes" id="UP000237105">
    <property type="component" value="Unassembled WGS sequence"/>
</dbReference>
<dbReference type="AlphaFoldDB" id="A0A2P5BCT1"/>
<evidence type="ECO:0008006" key="4">
    <source>
        <dbReference type="Google" id="ProtNLM"/>
    </source>
</evidence>
<feature type="region of interest" description="Disordered" evidence="1">
    <location>
        <begin position="328"/>
        <end position="350"/>
    </location>
</feature>
<dbReference type="InterPro" id="IPR021109">
    <property type="entry name" value="Peptidase_aspartic_dom_sf"/>
</dbReference>
<dbReference type="PANTHER" id="PTHR15503:SF45">
    <property type="entry name" value="RNA-DIRECTED DNA POLYMERASE HOMOLOG"/>
    <property type="match status" value="1"/>
</dbReference>
<dbReference type="Gene3D" id="2.40.70.10">
    <property type="entry name" value="Acid Proteases"/>
    <property type="match status" value="1"/>
</dbReference>
<dbReference type="PANTHER" id="PTHR15503">
    <property type="entry name" value="LDOC1 RELATED"/>
    <property type="match status" value="1"/>
</dbReference>
<dbReference type="EMBL" id="JXTB01000309">
    <property type="protein sequence ID" value="PON46576.1"/>
    <property type="molecule type" value="Genomic_DNA"/>
</dbReference>
<evidence type="ECO:0000313" key="2">
    <source>
        <dbReference type="EMBL" id="PON46576.1"/>
    </source>
</evidence>
<evidence type="ECO:0000313" key="3">
    <source>
        <dbReference type="Proteomes" id="UP000237105"/>
    </source>
</evidence>
<gene>
    <name evidence="2" type="ORF">PanWU01x14_251080</name>
</gene>
<feature type="compositionally biased region" description="Basic residues" evidence="1">
    <location>
        <begin position="143"/>
        <end position="154"/>
    </location>
</feature>
<proteinExistence type="predicted"/>
<dbReference type="OrthoDB" id="1194100at2759"/>
<protein>
    <recommendedName>
        <fullName evidence="4">Aspartic peptidase domain containing protein</fullName>
    </recommendedName>
</protein>
<accession>A0A2P5BCT1</accession>
<feature type="compositionally biased region" description="Basic and acidic residues" evidence="1">
    <location>
        <begin position="112"/>
        <end position="142"/>
    </location>
</feature>
<dbReference type="SUPFAM" id="SSF56672">
    <property type="entry name" value="DNA/RNA polymerases"/>
    <property type="match status" value="1"/>
</dbReference>
<keyword evidence="3" id="KW-1185">Reference proteome</keyword>
<feature type="region of interest" description="Disordered" evidence="1">
    <location>
        <begin position="109"/>
        <end position="165"/>
    </location>
</feature>
<reference evidence="3" key="1">
    <citation type="submission" date="2016-06" db="EMBL/GenBank/DDBJ databases">
        <title>Parallel loss of symbiosis genes in relatives of nitrogen-fixing non-legume Parasponia.</title>
        <authorList>
            <person name="Van Velzen R."/>
            <person name="Holmer R."/>
            <person name="Bu F."/>
            <person name="Rutten L."/>
            <person name="Van Zeijl A."/>
            <person name="Liu W."/>
            <person name="Santuari L."/>
            <person name="Cao Q."/>
            <person name="Sharma T."/>
            <person name="Shen D."/>
            <person name="Roswanjaya Y."/>
            <person name="Wardhani T."/>
            <person name="Kalhor M.S."/>
            <person name="Jansen J."/>
            <person name="Van den Hoogen J."/>
            <person name="Gungor B."/>
            <person name="Hartog M."/>
            <person name="Hontelez J."/>
            <person name="Verver J."/>
            <person name="Yang W.-C."/>
            <person name="Schijlen E."/>
            <person name="Repin R."/>
            <person name="Schilthuizen M."/>
            <person name="Schranz E."/>
            <person name="Heidstra R."/>
            <person name="Miyata K."/>
            <person name="Fedorova E."/>
            <person name="Kohlen W."/>
            <person name="Bisseling T."/>
            <person name="Smit S."/>
            <person name="Geurts R."/>
        </authorList>
    </citation>
    <scope>NUCLEOTIDE SEQUENCE [LARGE SCALE GENOMIC DNA]</scope>
    <source>
        <strain evidence="3">cv. WU1-14</strain>
    </source>
</reference>
<comment type="caution">
    <text evidence="2">The sequence shown here is derived from an EMBL/GenBank/DDBJ whole genome shotgun (WGS) entry which is preliminary data.</text>
</comment>
<feature type="non-terminal residue" evidence="2">
    <location>
        <position position="375"/>
    </location>
</feature>